<evidence type="ECO:0000313" key="4">
    <source>
        <dbReference type="Proteomes" id="UP000636004"/>
    </source>
</evidence>
<accession>A0A918R5I8</accession>
<dbReference type="Pfam" id="PF08450">
    <property type="entry name" value="SGL"/>
    <property type="match status" value="1"/>
</dbReference>
<keyword evidence="1" id="KW-0378">Hydrolase</keyword>
<dbReference type="GO" id="GO:0016787">
    <property type="term" value="F:hydrolase activity"/>
    <property type="evidence" value="ECO:0007669"/>
    <property type="project" value="UniProtKB-KW"/>
</dbReference>
<dbReference type="EMBL" id="BMWZ01000006">
    <property type="protein sequence ID" value="GGZ86659.1"/>
    <property type="molecule type" value="Genomic_DNA"/>
</dbReference>
<dbReference type="InterPro" id="IPR051262">
    <property type="entry name" value="SMP-30/CGR1_Lactonase"/>
</dbReference>
<evidence type="ECO:0000256" key="1">
    <source>
        <dbReference type="ARBA" id="ARBA00022801"/>
    </source>
</evidence>
<name>A0A918R5I8_9FLAO</name>
<dbReference type="PANTHER" id="PTHR47572">
    <property type="entry name" value="LIPOPROTEIN-RELATED"/>
    <property type="match status" value="1"/>
</dbReference>
<proteinExistence type="predicted"/>
<keyword evidence="4" id="KW-1185">Reference proteome</keyword>
<dbReference type="InterPro" id="IPR011042">
    <property type="entry name" value="6-blade_b-propeller_TolB-like"/>
</dbReference>
<dbReference type="SUPFAM" id="SSF63829">
    <property type="entry name" value="Calcium-dependent phosphotriesterase"/>
    <property type="match status" value="1"/>
</dbReference>
<protein>
    <submittedName>
        <fullName evidence="3">Phage head-tail adapter protein</fullName>
    </submittedName>
</protein>
<dbReference type="InterPro" id="IPR013658">
    <property type="entry name" value="SGL"/>
</dbReference>
<dbReference type="Proteomes" id="UP000636004">
    <property type="component" value="Unassembled WGS sequence"/>
</dbReference>
<dbReference type="AlphaFoldDB" id="A0A918R5I8"/>
<gene>
    <name evidence="3" type="ORF">GCM10007028_25950</name>
</gene>
<organism evidence="3 4">
    <name type="scientific">Algibacter mikhailovii</name>
    <dbReference type="NCBI Taxonomy" id="425498"/>
    <lineage>
        <taxon>Bacteria</taxon>
        <taxon>Pseudomonadati</taxon>
        <taxon>Bacteroidota</taxon>
        <taxon>Flavobacteriia</taxon>
        <taxon>Flavobacteriales</taxon>
        <taxon>Flavobacteriaceae</taxon>
        <taxon>Algibacter</taxon>
    </lineage>
</organism>
<evidence type="ECO:0000313" key="3">
    <source>
        <dbReference type="EMBL" id="GGZ86659.1"/>
    </source>
</evidence>
<comment type="caution">
    <text evidence="3">The sequence shown here is derived from an EMBL/GenBank/DDBJ whole genome shotgun (WGS) entry which is preliminary data.</text>
</comment>
<reference evidence="3" key="1">
    <citation type="journal article" date="2014" name="Int. J. Syst. Evol. Microbiol.">
        <title>Complete genome sequence of Corynebacterium casei LMG S-19264T (=DSM 44701T), isolated from a smear-ripened cheese.</title>
        <authorList>
            <consortium name="US DOE Joint Genome Institute (JGI-PGF)"/>
            <person name="Walter F."/>
            <person name="Albersmeier A."/>
            <person name="Kalinowski J."/>
            <person name="Ruckert C."/>
        </authorList>
    </citation>
    <scope>NUCLEOTIDE SEQUENCE</scope>
    <source>
        <strain evidence="3">KCTC 12710</strain>
    </source>
</reference>
<dbReference type="PANTHER" id="PTHR47572:SF4">
    <property type="entry name" value="LACTONASE DRP35"/>
    <property type="match status" value="1"/>
</dbReference>
<reference evidence="3" key="2">
    <citation type="submission" date="2020-09" db="EMBL/GenBank/DDBJ databases">
        <authorList>
            <person name="Sun Q."/>
            <person name="Kim S."/>
        </authorList>
    </citation>
    <scope>NUCLEOTIDE SEQUENCE</scope>
    <source>
        <strain evidence="3">KCTC 12710</strain>
    </source>
</reference>
<evidence type="ECO:0000259" key="2">
    <source>
        <dbReference type="Pfam" id="PF08450"/>
    </source>
</evidence>
<sequence length="326" mass="35706">MILAIKAIEAQQPAKLFAVLPSYCPTPDAFAIAPDGRLILSCPNFADNNQLGVLVRIAENGAITKFADVPVLEESGKAQPMGIAFDEHGVLYVCDNQSKGRLLSMTFDNDSLVKTEVVAYNFKSINGIRYHEGALYVTQTSLPKFNTKGVSSGVYRFNSSDRNIKMNNDATDANLIYSEETKNPDRQVGIDGLVFDQDGHLIIGNLGDARLTKLFLSKDGSVIKTELYAQLPLNSAPDGIHTDNDGNIYVAGFAQNQIFKIDQNKEVQLLAEYPDNNGANGELDQPADLIVYNGKLVISNFDLMVTKGMKNSTHSKPYTLSYIDLK</sequence>
<feature type="domain" description="SMP-30/Gluconolactonase/LRE-like region" evidence="2">
    <location>
        <begin position="79"/>
        <end position="268"/>
    </location>
</feature>
<dbReference type="Gene3D" id="2.120.10.30">
    <property type="entry name" value="TolB, C-terminal domain"/>
    <property type="match status" value="1"/>
</dbReference>